<reference evidence="1" key="1">
    <citation type="submission" date="2023-04" db="EMBL/GenBank/DDBJ databases">
        <title>Ambrosiozyma monospora NBRC 10751.</title>
        <authorList>
            <person name="Ichikawa N."/>
            <person name="Sato H."/>
            <person name="Tonouchi N."/>
        </authorList>
    </citation>
    <scope>NUCLEOTIDE SEQUENCE</scope>
    <source>
        <strain evidence="1">NBRC 10751</strain>
    </source>
</reference>
<gene>
    <name evidence="1" type="ORF">Amon02_000358700</name>
</gene>
<accession>A0ACB5T0U8</accession>
<proteinExistence type="predicted"/>
<organism evidence="1 2">
    <name type="scientific">Ambrosiozyma monospora</name>
    <name type="common">Yeast</name>
    <name type="synonym">Endomycopsis monosporus</name>
    <dbReference type="NCBI Taxonomy" id="43982"/>
    <lineage>
        <taxon>Eukaryota</taxon>
        <taxon>Fungi</taxon>
        <taxon>Dikarya</taxon>
        <taxon>Ascomycota</taxon>
        <taxon>Saccharomycotina</taxon>
        <taxon>Pichiomycetes</taxon>
        <taxon>Pichiales</taxon>
        <taxon>Pichiaceae</taxon>
        <taxon>Ambrosiozyma</taxon>
    </lineage>
</organism>
<evidence type="ECO:0000313" key="2">
    <source>
        <dbReference type="Proteomes" id="UP001165064"/>
    </source>
</evidence>
<comment type="caution">
    <text evidence="1">The sequence shown here is derived from an EMBL/GenBank/DDBJ whole genome shotgun (WGS) entry which is preliminary data.</text>
</comment>
<dbReference type="Proteomes" id="UP001165064">
    <property type="component" value="Unassembled WGS sequence"/>
</dbReference>
<protein>
    <submittedName>
        <fullName evidence="1">Unnamed protein product</fullName>
    </submittedName>
</protein>
<evidence type="ECO:0000313" key="1">
    <source>
        <dbReference type="EMBL" id="GME78736.1"/>
    </source>
</evidence>
<name>A0ACB5T0U8_AMBMO</name>
<sequence>MVPSRQLINTNTNNTTSSITNNFEISSLANLDGYQQYQTYKLNSPNVISNGLSSKDIVLVIAHPDDEAVFFTPTILELGKINYQNNLYLVCLSNGDFDKLGRTREWELQKSARLLGFANYKVLQYEDNPNLQWDGEAIGSDLEKILFDEWKLSSNGTVMLSFDEFGVSSHANHKSTHFAVKQFSAKHGIKMFKLITWPIWNKFSLFILTNLELIWKYAKYLFGVTHNVQFSIGQFKYSDHSFIIYNDFNNWFVSLSTMTYAHYSQLVWFRFFWIFISRYMNANELELVA</sequence>
<keyword evidence="2" id="KW-1185">Reference proteome</keyword>
<dbReference type="EMBL" id="BSXS01002308">
    <property type="protein sequence ID" value="GME78736.1"/>
    <property type="molecule type" value="Genomic_DNA"/>
</dbReference>